<sequence>MTGAPATHLGDVSVGRRAVVRAAVWGAPVVALAVAAPLAAASSLDAGAYRLSPSCSVPGSGGPGFLLTAGPTVPLLARTTITVAVTGATTIGEVGVTAAARA</sequence>
<keyword evidence="2" id="KW-1185">Reference proteome</keyword>
<accession>A0A852SMJ4</accession>
<dbReference type="AlphaFoldDB" id="A0A852SMJ4"/>
<dbReference type="RefSeq" id="WP_179547253.1">
    <property type="nucleotide sequence ID" value="NZ_BSEW01000001.1"/>
</dbReference>
<evidence type="ECO:0000313" key="1">
    <source>
        <dbReference type="EMBL" id="NYD70035.1"/>
    </source>
</evidence>
<reference evidence="1 2" key="1">
    <citation type="submission" date="2020-07" db="EMBL/GenBank/DDBJ databases">
        <title>Sequencing the genomes of 1000 actinobacteria strains.</title>
        <authorList>
            <person name="Klenk H.-P."/>
        </authorList>
    </citation>
    <scope>NUCLEOTIDE SEQUENCE [LARGE SCALE GENOMIC DNA]</scope>
    <source>
        <strain evidence="1 2">DSM 26474</strain>
    </source>
</reference>
<dbReference type="InterPro" id="IPR006311">
    <property type="entry name" value="TAT_signal"/>
</dbReference>
<organism evidence="1 2">
    <name type="scientific">Herbiconiux flava</name>
    <dbReference type="NCBI Taxonomy" id="881268"/>
    <lineage>
        <taxon>Bacteria</taxon>
        <taxon>Bacillati</taxon>
        <taxon>Actinomycetota</taxon>
        <taxon>Actinomycetes</taxon>
        <taxon>Micrococcales</taxon>
        <taxon>Microbacteriaceae</taxon>
        <taxon>Herbiconiux</taxon>
    </lineage>
</organism>
<name>A0A852SMJ4_9MICO</name>
<evidence type="ECO:0000313" key="2">
    <source>
        <dbReference type="Proteomes" id="UP000549913"/>
    </source>
</evidence>
<dbReference type="EMBL" id="JACCBM010000001">
    <property type="protein sequence ID" value="NYD70035.1"/>
    <property type="molecule type" value="Genomic_DNA"/>
</dbReference>
<comment type="caution">
    <text evidence="1">The sequence shown here is derived from an EMBL/GenBank/DDBJ whole genome shotgun (WGS) entry which is preliminary data.</text>
</comment>
<protein>
    <submittedName>
        <fullName evidence="1">Uncharacterized protein</fullName>
    </submittedName>
</protein>
<proteinExistence type="predicted"/>
<dbReference type="PROSITE" id="PS51318">
    <property type="entry name" value="TAT"/>
    <property type="match status" value="1"/>
</dbReference>
<gene>
    <name evidence="1" type="ORF">BJ984_001193</name>
</gene>
<dbReference type="Proteomes" id="UP000549913">
    <property type="component" value="Unassembled WGS sequence"/>
</dbReference>